<dbReference type="EMBL" id="CM010715">
    <property type="protein sequence ID" value="RZC47127.1"/>
    <property type="molecule type" value="Genomic_DNA"/>
</dbReference>
<protein>
    <recommendedName>
        <fullName evidence="2">DNA (cytosine-5-)-methyltransferase</fullName>
        <ecNumber evidence="2">2.1.1.37</ecNumber>
    </recommendedName>
</protein>
<dbReference type="EC" id="2.1.1.37" evidence="2"/>
<comment type="subcellular location">
    <subcellularLocation>
        <location evidence="1">Nucleus</location>
    </subcellularLocation>
</comment>
<feature type="compositionally biased region" description="Basic and acidic residues" evidence="9">
    <location>
        <begin position="217"/>
        <end position="229"/>
    </location>
</feature>
<evidence type="ECO:0000256" key="8">
    <source>
        <dbReference type="ARBA" id="ARBA00023242"/>
    </source>
</evidence>
<proteinExistence type="predicted"/>
<dbReference type="InterPro" id="IPR050390">
    <property type="entry name" value="C5-Methyltransferase"/>
</dbReference>
<name>A0A4Y7IDV4_PAPSO</name>
<keyword evidence="4" id="KW-0808">Transferase</keyword>
<dbReference type="Proteomes" id="UP000316621">
    <property type="component" value="Chromosome 1"/>
</dbReference>
<feature type="region of interest" description="Disordered" evidence="9">
    <location>
        <begin position="194"/>
        <end position="229"/>
    </location>
</feature>
<dbReference type="Gene3D" id="3.40.50.150">
    <property type="entry name" value="Vaccinia Virus protein VP39"/>
    <property type="match status" value="1"/>
</dbReference>
<dbReference type="STRING" id="3469.A0A4Y7IDV4"/>
<keyword evidence="6" id="KW-0677">Repeat</keyword>
<evidence type="ECO:0000256" key="1">
    <source>
        <dbReference type="ARBA" id="ARBA00004123"/>
    </source>
</evidence>
<dbReference type="PANTHER" id="PTHR23068">
    <property type="entry name" value="DNA CYTOSINE-5- -METHYLTRANSFERASE 3-RELATED"/>
    <property type="match status" value="1"/>
</dbReference>
<feature type="domain" description="SAM-dependent MTase DRM-type" evidence="10">
    <location>
        <begin position="232"/>
        <end position="559"/>
    </location>
</feature>
<dbReference type="InterPro" id="IPR030380">
    <property type="entry name" value="SAM_MeTfrase_DRM"/>
</dbReference>
<evidence type="ECO:0000256" key="3">
    <source>
        <dbReference type="ARBA" id="ARBA00022603"/>
    </source>
</evidence>
<accession>A0A4Y7IDV4</accession>
<dbReference type="Gramene" id="RZC47127">
    <property type="protein sequence ID" value="RZC47127"/>
    <property type="gene ID" value="C5167_040073"/>
</dbReference>
<evidence type="ECO:0000256" key="5">
    <source>
        <dbReference type="ARBA" id="ARBA00022691"/>
    </source>
</evidence>
<dbReference type="InterPro" id="IPR029063">
    <property type="entry name" value="SAM-dependent_MTases_sf"/>
</dbReference>
<feature type="region of interest" description="Disordered" evidence="9">
    <location>
        <begin position="72"/>
        <end position="99"/>
    </location>
</feature>
<evidence type="ECO:0000256" key="2">
    <source>
        <dbReference type="ARBA" id="ARBA00011975"/>
    </source>
</evidence>
<keyword evidence="7" id="KW-0238">DNA-binding</keyword>
<dbReference type="PANTHER" id="PTHR23068:SF25">
    <property type="entry name" value="DNA (CYTOSINE-5)-METHYLTRANSFERASE DRM2"/>
    <property type="match status" value="1"/>
</dbReference>
<keyword evidence="3" id="KW-0489">Methyltransferase</keyword>
<feature type="non-terminal residue" evidence="11">
    <location>
        <position position="1"/>
    </location>
</feature>
<keyword evidence="5" id="KW-0949">S-adenosyl-L-methionine</keyword>
<dbReference type="OMA" id="WNTIKSH"/>
<feature type="compositionally biased region" description="Basic and acidic residues" evidence="9">
    <location>
        <begin position="194"/>
        <end position="204"/>
    </location>
</feature>
<dbReference type="GO" id="GO:0005634">
    <property type="term" value="C:nucleus"/>
    <property type="evidence" value="ECO:0007669"/>
    <property type="project" value="UniProtKB-SubCell"/>
</dbReference>
<sequence>ARTLFALPFSAEGENQGTGKFPICKAGTSNSARCKAISYFMSMGFDEEFVVKAVDTHAEGDEVGILDALLAYNTPDESPTPGEPFPSNTQAGDRSLPRGEAVVSDRCSPDIEWDDDLDEDSDFSSIGCLRNEETLEHMTDRDQKMMQLLEMDFPIQEVMSAIHSCVPETPILELIDYIHASRMLKEESYNHQREHLASFNDDRSSRHRREGLKRKRQNDDEQTLKPRAMIELKNKLPDSAMGSPYFYIEDIALTSRTKSLQGIETEFIDSKLFSPAARKRGFIHNLPTENRFQLLPMPPLTIKASLPQTTRWWPSWDSRTQLGCLLTSTGSAELTPTCERIRETLESSGGDPNAENKKFILFQCQKWNLVWTAKYSVAPLEPEEAELFLGYPEFHTKVGGANRNDRYKALRNSFQVDTLAYHLSVLKDRFPRGISVLSLYSGIGGAQIALHRLGISLKLVVAVEPSEVNRKIYKRWWERSGQKGKLVDTITDINELTIDKLRSLINSYDGFDLIIGGSPCKNQPGTHKKIGNTLEGKLPVKSYDFCKILDDVKFLMAAKQA</sequence>
<keyword evidence="12" id="KW-1185">Reference proteome</keyword>
<keyword evidence="8" id="KW-0539">Nucleus</keyword>
<evidence type="ECO:0000256" key="6">
    <source>
        <dbReference type="ARBA" id="ARBA00022737"/>
    </source>
</evidence>
<evidence type="ECO:0000256" key="9">
    <source>
        <dbReference type="SAM" id="MobiDB-lite"/>
    </source>
</evidence>
<dbReference type="GO" id="GO:0032259">
    <property type="term" value="P:methylation"/>
    <property type="evidence" value="ECO:0007669"/>
    <property type="project" value="UniProtKB-KW"/>
</dbReference>
<dbReference type="SUPFAM" id="SSF53335">
    <property type="entry name" value="S-adenosyl-L-methionine-dependent methyltransferases"/>
    <property type="match status" value="2"/>
</dbReference>
<evidence type="ECO:0000256" key="4">
    <source>
        <dbReference type="ARBA" id="ARBA00022679"/>
    </source>
</evidence>
<evidence type="ECO:0000259" key="10">
    <source>
        <dbReference type="PROSITE" id="PS51680"/>
    </source>
</evidence>
<dbReference type="GO" id="GO:0003886">
    <property type="term" value="F:DNA (cytosine-5-)-methyltransferase activity"/>
    <property type="evidence" value="ECO:0007669"/>
    <property type="project" value="UniProtKB-EC"/>
</dbReference>
<organism evidence="11 12">
    <name type="scientific">Papaver somniferum</name>
    <name type="common">Opium poppy</name>
    <dbReference type="NCBI Taxonomy" id="3469"/>
    <lineage>
        <taxon>Eukaryota</taxon>
        <taxon>Viridiplantae</taxon>
        <taxon>Streptophyta</taxon>
        <taxon>Embryophyta</taxon>
        <taxon>Tracheophyta</taxon>
        <taxon>Spermatophyta</taxon>
        <taxon>Magnoliopsida</taxon>
        <taxon>Ranunculales</taxon>
        <taxon>Papaveraceae</taxon>
        <taxon>Papaveroideae</taxon>
        <taxon>Papaver</taxon>
    </lineage>
</organism>
<dbReference type="AlphaFoldDB" id="A0A4Y7IDV4"/>
<gene>
    <name evidence="11" type="ORF">C5167_040073</name>
</gene>
<evidence type="ECO:0000313" key="12">
    <source>
        <dbReference type="Proteomes" id="UP000316621"/>
    </source>
</evidence>
<evidence type="ECO:0000313" key="11">
    <source>
        <dbReference type="EMBL" id="RZC47127.1"/>
    </source>
</evidence>
<dbReference type="InterPro" id="IPR001525">
    <property type="entry name" value="C5_MeTfrase"/>
</dbReference>
<reference evidence="11 12" key="1">
    <citation type="journal article" date="2018" name="Science">
        <title>The opium poppy genome and morphinan production.</title>
        <authorList>
            <person name="Guo L."/>
            <person name="Winzer T."/>
            <person name="Yang X."/>
            <person name="Li Y."/>
            <person name="Ning Z."/>
            <person name="He Z."/>
            <person name="Teodor R."/>
            <person name="Lu Y."/>
            <person name="Bowser T.A."/>
            <person name="Graham I.A."/>
            <person name="Ye K."/>
        </authorList>
    </citation>
    <scope>NUCLEOTIDE SEQUENCE [LARGE SCALE GENOMIC DNA]</scope>
    <source>
        <strain evidence="12">cv. HN1</strain>
        <tissue evidence="11">Leaves</tissue>
    </source>
</reference>
<dbReference type="GO" id="GO:0003677">
    <property type="term" value="F:DNA binding"/>
    <property type="evidence" value="ECO:0007669"/>
    <property type="project" value="UniProtKB-KW"/>
</dbReference>
<feature type="compositionally biased region" description="Basic residues" evidence="9">
    <location>
        <begin position="205"/>
        <end position="216"/>
    </location>
</feature>
<dbReference type="PROSITE" id="PS51680">
    <property type="entry name" value="SAM_MT_DRM"/>
    <property type="match status" value="1"/>
</dbReference>
<dbReference type="Pfam" id="PF00145">
    <property type="entry name" value="DNA_methylase"/>
    <property type="match status" value="1"/>
</dbReference>
<evidence type="ECO:0000256" key="7">
    <source>
        <dbReference type="ARBA" id="ARBA00023125"/>
    </source>
</evidence>